<keyword evidence="2" id="KW-0479">Metal-binding</keyword>
<dbReference type="GO" id="GO:0005634">
    <property type="term" value="C:nucleus"/>
    <property type="evidence" value="ECO:0007669"/>
    <property type="project" value="UniProtKB-SubCell"/>
</dbReference>
<dbReference type="Pfam" id="PF23299">
    <property type="entry name" value="DUF7081"/>
    <property type="match status" value="1"/>
</dbReference>
<evidence type="ECO:0000259" key="6">
    <source>
        <dbReference type="Pfam" id="PF07227"/>
    </source>
</evidence>
<organism evidence="9">
    <name type="scientific">Anthurium amnicola</name>
    <dbReference type="NCBI Taxonomy" id="1678845"/>
    <lineage>
        <taxon>Eukaryota</taxon>
        <taxon>Viridiplantae</taxon>
        <taxon>Streptophyta</taxon>
        <taxon>Embryophyta</taxon>
        <taxon>Tracheophyta</taxon>
        <taxon>Spermatophyta</taxon>
        <taxon>Magnoliopsida</taxon>
        <taxon>Liliopsida</taxon>
        <taxon>Araceae</taxon>
        <taxon>Pothoideae</taxon>
        <taxon>Potheae</taxon>
        <taxon>Anthurium</taxon>
    </lineage>
</organism>
<dbReference type="EMBL" id="GDJX01000441">
    <property type="protein sequence ID" value="JAT67495.1"/>
    <property type="molecule type" value="Transcribed_RNA"/>
</dbReference>
<dbReference type="InterPro" id="IPR056034">
    <property type="entry name" value="DUF7615"/>
</dbReference>
<feature type="domain" description="DUF7081" evidence="7">
    <location>
        <begin position="25"/>
        <end position="118"/>
    </location>
</feature>
<sequence>MDPEYSNRTKCQKPISVKKSLVAIPVSAGASGTGLPYAPENWPCPGDIWRWKVGKRMSVHGYWIDRYLYLPPRLLKEKVPTSGQHFKSRLLVEQYIREKFPDVDVEAFFSSFIWKIPCKGQTAEIDGNVFSFIFPKRVQVTGHSESETVREAGGCKAGNKMCNLRLQARKYSLPLLDCDICCGEPEFCRDCCCILCCKTIDWAYGGYSFIRCEATVDESFICAHVAHLDCALRTYMAGTVGGSIGLDVEYYCRRCDHKTDLISHVMRLLHTCESLDSRDDIEKILNLALCILRGSEQMRVKSLQNRIESVMAKLRGVVFSKDIWKLEDNTLVDTAELYCFLRPLEGKEKNQTGVDFRGKKHRSAAPSLHSENSILLENGSSLVRALHDKNYQEDEDLTSEFELANVKDIVEERAPNPACITLNPCITSRSLHDEIDQVLKELKMSQETEYRIAEEKLYAQKDFLLSLYQQLDIERDEVVNPMPSCNGGGVDLLMTDVSNTVDQIKVEESKLKRMMQISRGFGQTSKVILNDFFGLSLDD</sequence>
<evidence type="ECO:0000256" key="2">
    <source>
        <dbReference type="ARBA" id="ARBA00022723"/>
    </source>
</evidence>
<feature type="domain" description="Oberon-like PHD finger" evidence="6">
    <location>
        <begin position="158"/>
        <end position="290"/>
    </location>
</feature>
<evidence type="ECO:0000256" key="1">
    <source>
        <dbReference type="ARBA" id="ARBA00004123"/>
    </source>
</evidence>
<protein>
    <submittedName>
        <fullName evidence="9">Protein OBERON 1</fullName>
    </submittedName>
</protein>
<dbReference type="InterPro" id="IPR032881">
    <property type="entry name" value="Oberon-like_PHD"/>
</dbReference>
<evidence type="ECO:0000259" key="7">
    <source>
        <dbReference type="Pfam" id="PF23299"/>
    </source>
</evidence>
<evidence type="ECO:0000256" key="3">
    <source>
        <dbReference type="ARBA" id="ARBA00022771"/>
    </source>
</evidence>
<evidence type="ECO:0000256" key="4">
    <source>
        <dbReference type="ARBA" id="ARBA00022833"/>
    </source>
</evidence>
<name>A0A1D1ZL80_9ARAE</name>
<evidence type="ECO:0000259" key="8">
    <source>
        <dbReference type="Pfam" id="PF24590"/>
    </source>
</evidence>
<comment type="subcellular location">
    <subcellularLocation>
        <location evidence="1">Nucleus</location>
    </subcellularLocation>
</comment>
<feature type="domain" description="DUF7615" evidence="8">
    <location>
        <begin position="427"/>
        <end position="531"/>
    </location>
</feature>
<dbReference type="GO" id="GO:0008270">
    <property type="term" value="F:zinc ion binding"/>
    <property type="evidence" value="ECO:0007669"/>
    <property type="project" value="UniProtKB-KW"/>
</dbReference>
<dbReference type="Pfam" id="PF24590">
    <property type="entry name" value="DUF7615"/>
    <property type="match status" value="1"/>
</dbReference>
<dbReference type="InterPro" id="IPR055508">
    <property type="entry name" value="DUF7081"/>
</dbReference>
<keyword evidence="5" id="KW-0539">Nucleus</keyword>
<proteinExistence type="predicted"/>
<dbReference type="AlphaFoldDB" id="A0A1D1ZL80"/>
<accession>A0A1D1ZL80</accession>
<keyword evidence="3" id="KW-0863">Zinc-finger</keyword>
<dbReference type="PANTHER" id="PTHR33345:SF6">
    <property type="entry name" value="OS03G0747200 PROTEIN"/>
    <property type="match status" value="1"/>
</dbReference>
<gene>
    <name evidence="9" type="primary">OBE1_0</name>
    <name evidence="9" type="ORF">g.73395</name>
</gene>
<dbReference type="PANTHER" id="PTHR33345">
    <property type="entry name" value="ADAPTER PROTEIN, PUTATIVE-RELATED"/>
    <property type="match status" value="1"/>
</dbReference>
<reference evidence="9" key="1">
    <citation type="submission" date="2015-07" db="EMBL/GenBank/DDBJ databases">
        <title>Transcriptome Assembly of Anthurium amnicola.</title>
        <authorList>
            <person name="Suzuki J."/>
        </authorList>
    </citation>
    <scope>NUCLEOTIDE SEQUENCE</scope>
</reference>
<dbReference type="Pfam" id="PF07227">
    <property type="entry name" value="PHD_Oberon"/>
    <property type="match status" value="1"/>
</dbReference>
<evidence type="ECO:0000313" key="9">
    <source>
        <dbReference type="EMBL" id="JAT67495.1"/>
    </source>
</evidence>
<evidence type="ECO:0000256" key="5">
    <source>
        <dbReference type="ARBA" id="ARBA00023242"/>
    </source>
</evidence>
<keyword evidence="4" id="KW-0862">Zinc</keyword>